<dbReference type="RefSeq" id="WP_186557882.1">
    <property type="nucleotide sequence ID" value="NZ_JACNMF010000001.1"/>
</dbReference>
<name>A0A923KJ36_9FLAO</name>
<dbReference type="Proteomes" id="UP000656244">
    <property type="component" value="Unassembled WGS sequence"/>
</dbReference>
<gene>
    <name evidence="1" type="ORF">H7U19_00505</name>
</gene>
<organism evidence="1 2">
    <name type="scientific">Hyunsoonleella aquatilis</name>
    <dbReference type="NCBI Taxonomy" id="2762758"/>
    <lineage>
        <taxon>Bacteria</taxon>
        <taxon>Pseudomonadati</taxon>
        <taxon>Bacteroidota</taxon>
        <taxon>Flavobacteriia</taxon>
        <taxon>Flavobacteriales</taxon>
        <taxon>Flavobacteriaceae</taxon>
    </lineage>
</organism>
<protein>
    <submittedName>
        <fullName evidence="1">Uncharacterized protein</fullName>
    </submittedName>
</protein>
<dbReference type="EMBL" id="JACNMF010000001">
    <property type="protein sequence ID" value="MBC3756862.1"/>
    <property type="molecule type" value="Genomic_DNA"/>
</dbReference>
<proteinExistence type="predicted"/>
<sequence>MIRLFFMLGVVYFLSITNIYSQDSYVTLLDSITGIETSGLYNGPRYYELYKNTNTNTIYFKSTDFVEGSVIYDNQPYFNTKLKFNLNEDLLICKPEGDKSFFSFILIPEKIKEFTLKNHKFVRLKNNEILEPFYANGFFEAAYSGEKLTLYTKHQKSIKTMLNKKNVSYKFLFNNTYFLHFKNQYYKIKSAKSIRKVLPEINREIKDFFKAYKKLNAEDTDLFMVKLINYLDKNLVNAKT</sequence>
<accession>A0A923KJ36</accession>
<evidence type="ECO:0000313" key="1">
    <source>
        <dbReference type="EMBL" id="MBC3756862.1"/>
    </source>
</evidence>
<reference evidence="1" key="1">
    <citation type="submission" date="2020-08" db="EMBL/GenBank/DDBJ databases">
        <title>Hyunsoonleella sp. strain SJ7 genome sequencing and assembly.</title>
        <authorList>
            <person name="Kim I."/>
        </authorList>
    </citation>
    <scope>NUCLEOTIDE SEQUENCE</scope>
    <source>
        <strain evidence="1">SJ7</strain>
    </source>
</reference>
<keyword evidence="2" id="KW-1185">Reference proteome</keyword>
<comment type="caution">
    <text evidence="1">The sequence shown here is derived from an EMBL/GenBank/DDBJ whole genome shotgun (WGS) entry which is preliminary data.</text>
</comment>
<dbReference type="AlphaFoldDB" id="A0A923KJ36"/>
<evidence type="ECO:0000313" key="2">
    <source>
        <dbReference type="Proteomes" id="UP000656244"/>
    </source>
</evidence>